<evidence type="ECO:0000256" key="3">
    <source>
        <dbReference type="ARBA" id="ARBA00022679"/>
    </source>
</evidence>
<dbReference type="FunFam" id="3.40.50.720:FF:000033">
    <property type="entry name" value="Adenylyltransferase and sulfurtransferase MOCS3"/>
    <property type="match status" value="1"/>
</dbReference>
<dbReference type="Gene3D" id="3.40.50.720">
    <property type="entry name" value="NAD(P)-binding Rossmann-like Domain"/>
    <property type="match status" value="1"/>
</dbReference>
<dbReference type="CDD" id="cd00757">
    <property type="entry name" value="ThiF_MoeB_HesA_family"/>
    <property type="match status" value="1"/>
</dbReference>
<dbReference type="GO" id="GO:0008641">
    <property type="term" value="F:ubiquitin-like modifier activating enzyme activity"/>
    <property type="evidence" value="ECO:0007669"/>
    <property type="project" value="InterPro"/>
</dbReference>
<evidence type="ECO:0000256" key="5">
    <source>
        <dbReference type="ARBA" id="ARBA00022840"/>
    </source>
</evidence>
<dbReference type="GO" id="GO:0008146">
    <property type="term" value="F:sulfotransferase activity"/>
    <property type="evidence" value="ECO:0007669"/>
    <property type="project" value="TreeGrafter"/>
</dbReference>
<dbReference type="GO" id="GO:0005829">
    <property type="term" value="C:cytosol"/>
    <property type="evidence" value="ECO:0007669"/>
    <property type="project" value="TreeGrafter"/>
</dbReference>
<comment type="catalytic activity">
    <reaction evidence="6">
        <text>[molybdopterin-synthase sulfur-carrier protein]-C-terminal Gly-Gly + ATP + H(+) = [molybdopterin-synthase sulfur-carrier protein]-C-terminal Gly-Gly-AMP + diphosphate</text>
        <dbReference type="Rhea" id="RHEA:43616"/>
        <dbReference type="Rhea" id="RHEA-COMP:12159"/>
        <dbReference type="Rhea" id="RHEA-COMP:12202"/>
        <dbReference type="ChEBI" id="CHEBI:15378"/>
        <dbReference type="ChEBI" id="CHEBI:30616"/>
        <dbReference type="ChEBI" id="CHEBI:33019"/>
        <dbReference type="ChEBI" id="CHEBI:90618"/>
        <dbReference type="ChEBI" id="CHEBI:90778"/>
        <dbReference type="EC" id="2.7.7.80"/>
    </reaction>
</comment>
<feature type="domain" description="THIF-type NAD/FAD binding fold" evidence="14">
    <location>
        <begin position="9"/>
        <end position="245"/>
    </location>
</feature>
<dbReference type="EMBL" id="QQOH01000006">
    <property type="protein sequence ID" value="RDE18227.1"/>
    <property type="molecule type" value="Genomic_DNA"/>
</dbReference>
<dbReference type="PANTHER" id="PTHR10953:SF102">
    <property type="entry name" value="ADENYLYLTRANSFERASE AND SULFURTRANSFERASE MOCS3"/>
    <property type="match status" value="1"/>
</dbReference>
<evidence type="ECO:0000256" key="1">
    <source>
        <dbReference type="ARBA" id="ARBA00005046"/>
    </source>
</evidence>
<dbReference type="GO" id="GO:0005524">
    <property type="term" value="F:ATP binding"/>
    <property type="evidence" value="ECO:0007669"/>
    <property type="project" value="UniProtKB-KW"/>
</dbReference>
<dbReference type="NCBIfam" id="NF004281">
    <property type="entry name" value="PRK05690.1"/>
    <property type="match status" value="1"/>
</dbReference>
<evidence type="ECO:0000313" key="16">
    <source>
        <dbReference type="Proteomes" id="UP000253769"/>
    </source>
</evidence>
<accession>A0A369W996</accession>
<evidence type="ECO:0000313" key="15">
    <source>
        <dbReference type="EMBL" id="RDE18227.1"/>
    </source>
</evidence>
<comment type="caution">
    <text evidence="15">The sequence shown here is derived from an EMBL/GenBank/DDBJ whole genome shotgun (WGS) entry which is preliminary data.</text>
</comment>
<evidence type="ECO:0000256" key="2">
    <source>
        <dbReference type="ARBA" id="ARBA00009919"/>
    </source>
</evidence>
<keyword evidence="5" id="KW-0067">ATP-binding</keyword>
<gene>
    <name evidence="15" type="ORF">DV711_18660</name>
</gene>
<keyword evidence="16" id="KW-1185">Reference proteome</keyword>
<comment type="subunit">
    <text evidence="8">Homodimer. Forms a stable heterotetrameric complex of 2 MoeB and 2 MoaD during adenylation of MoaD.</text>
</comment>
<evidence type="ECO:0000256" key="13">
    <source>
        <dbReference type="ARBA" id="ARBA00078531"/>
    </source>
</evidence>
<evidence type="ECO:0000256" key="10">
    <source>
        <dbReference type="ARBA" id="ARBA00073635"/>
    </source>
</evidence>
<dbReference type="InterPro" id="IPR045886">
    <property type="entry name" value="ThiF/MoeB/HesA"/>
</dbReference>
<evidence type="ECO:0000256" key="8">
    <source>
        <dbReference type="ARBA" id="ARBA00063809"/>
    </source>
</evidence>
<evidence type="ECO:0000256" key="6">
    <source>
        <dbReference type="ARBA" id="ARBA00052218"/>
    </source>
</evidence>
<dbReference type="Pfam" id="PF00899">
    <property type="entry name" value="ThiF"/>
    <property type="match status" value="1"/>
</dbReference>
<name>A0A369W996_9GAMM</name>
<comment type="function">
    <text evidence="7">Catalyzes the adenylation by ATP of the carboxyl group of the C-terminal glycine of sulfur carrier protein MoaD.</text>
</comment>
<dbReference type="InterPro" id="IPR000594">
    <property type="entry name" value="ThiF_NAD_FAD-bd"/>
</dbReference>
<keyword evidence="15" id="KW-0548">Nucleotidyltransferase</keyword>
<dbReference type="Proteomes" id="UP000253769">
    <property type="component" value="Unassembled WGS sequence"/>
</dbReference>
<dbReference type="SUPFAM" id="SSF69572">
    <property type="entry name" value="Activating enzymes of the ubiquitin-like proteins"/>
    <property type="match status" value="1"/>
</dbReference>
<evidence type="ECO:0000256" key="12">
    <source>
        <dbReference type="ARBA" id="ARBA00075328"/>
    </source>
</evidence>
<dbReference type="EC" id="2.7.7.80" evidence="9"/>
<protein>
    <recommendedName>
        <fullName evidence="10">Molybdopterin-synthase adenylyltransferase</fullName>
        <ecNumber evidence="9">2.7.7.80</ecNumber>
    </recommendedName>
    <alternativeName>
        <fullName evidence="13">MoaD protein adenylase</fullName>
    </alternativeName>
    <alternativeName>
        <fullName evidence="11">Molybdopterin-converting factor subunit 1 adenylase</fullName>
    </alternativeName>
    <alternativeName>
        <fullName evidence="12">Sulfur carrier protein MoaD adenylyltransferase</fullName>
    </alternativeName>
</protein>
<dbReference type="OrthoDB" id="9804286at2"/>
<sequence>MNDSQLLRYSRQIMLPEVDVDGQEKLLAARVLVIGLGGLGSPVALYLAAAGVGELVLSDFDEVDLSNLQRQIAHGQDDIGRPKVESARDQILQINPDVRVTTLNQRLEEQELLDQVAAADVVVDCCDNFVTRFAINEACVRQQTPLVSGAAIRLEGQVNVFDSRNPDSPCYRCLFPDGGDDAALTCADSGVIAPLVGMIGTTQALETLKVITGFGRSLVGRLLLLDAKYLEWRSLNLGKDPDCPVCGKSE</sequence>
<dbReference type="AlphaFoldDB" id="A0A369W996"/>
<dbReference type="GO" id="GO:0004792">
    <property type="term" value="F:thiosulfate-cyanide sulfurtransferase activity"/>
    <property type="evidence" value="ECO:0007669"/>
    <property type="project" value="TreeGrafter"/>
</dbReference>
<evidence type="ECO:0000256" key="4">
    <source>
        <dbReference type="ARBA" id="ARBA00022741"/>
    </source>
</evidence>
<comment type="pathway">
    <text evidence="1">Cofactor biosynthesis; molybdopterin biosynthesis.</text>
</comment>
<organism evidence="15 16">
    <name type="scientific">Motiliproteus coralliicola</name>
    <dbReference type="NCBI Taxonomy" id="2283196"/>
    <lineage>
        <taxon>Bacteria</taxon>
        <taxon>Pseudomonadati</taxon>
        <taxon>Pseudomonadota</taxon>
        <taxon>Gammaproteobacteria</taxon>
        <taxon>Oceanospirillales</taxon>
        <taxon>Oceanospirillaceae</taxon>
        <taxon>Motiliproteus</taxon>
    </lineage>
</organism>
<dbReference type="InterPro" id="IPR035985">
    <property type="entry name" value="Ubiquitin-activating_enz"/>
</dbReference>
<dbReference type="GO" id="GO:0061605">
    <property type="term" value="F:molybdopterin-synthase adenylyltransferase activity"/>
    <property type="evidence" value="ECO:0007669"/>
    <property type="project" value="UniProtKB-EC"/>
</dbReference>
<dbReference type="PANTHER" id="PTHR10953">
    <property type="entry name" value="UBIQUITIN-ACTIVATING ENZYME E1"/>
    <property type="match status" value="1"/>
</dbReference>
<keyword evidence="4" id="KW-0547">Nucleotide-binding</keyword>
<evidence type="ECO:0000259" key="14">
    <source>
        <dbReference type="Pfam" id="PF00899"/>
    </source>
</evidence>
<evidence type="ECO:0000256" key="9">
    <source>
        <dbReference type="ARBA" id="ARBA00066884"/>
    </source>
</evidence>
<comment type="similarity">
    <text evidence="2">Belongs to the HesA/MoeB/ThiF family.</text>
</comment>
<keyword evidence="3 15" id="KW-0808">Transferase</keyword>
<reference evidence="15 16" key="1">
    <citation type="submission" date="2018-07" db="EMBL/GenBank/DDBJ databases">
        <title>Motiliproteus coralliicola sp. nov., a bacterium isolated from Coral.</title>
        <authorList>
            <person name="Wang G."/>
        </authorList>
    </citation>
    <scope>NUCLEOTIDE SEQUENCE [LARGE SCALE GENOMIC DNA]</scope>
    <source>
        <strain evidence="15 16">C34</strain>
    </source>
</reference>
<evidence type="ECO:0000256" key="11">
    <source>
        <dbReference type="ARBA" id="ARBA00075110"/>
    </source>
</evidence>
<proteinExistence type="inferred from homology"/>
<evidence type="ECO:0000256" key="7">
    <source>
        <dbReference type="ARBA" id="ARBA00055169"/>
    </source>
</evidence>